<comment type="caution">
    <text evidence="3">The sequence shown here is derived from an EMBL/GenBank/DDBJ whole genome shotgun (WGS) entry which is preliminary data.</text>
</comment>
<dbReference type="EMBL" id="VZUQ01000030">
    <property type="protein sequence ID" value="KAB1183564.1"/>
    <property type="molecule type" value="Genomic_DNA"/>
</dbReference>
<feature type="domain" description="Chemotaxis phosphatase CheX-like" evidence="2">
    <location>
        <begin position="42"/>
        <end position="140"/>
    </location>
</feature>
<dbReference type="Pfam" id="PF13690">
    <property type="entry name" value="CheX"/>
    <property type="match status" value="1"/>
</dbReference>
<reference evidence="3 4" key="1">
    <citation type="submission" date="2019-09" db="EMBL/GenBank/DDBJ databases">
        <title>Photobacterium damselae subsp. damselae CDC-2227-81, a human clinical isolate.</title>
        <authorList>
            <person name="Osorio C.R."/>
        </authorList>
    </citation>
    <scope>NUCLEOTIDE SEQUENCE [LARGE SCALE GENOMIC DNA]</scope>
    <source>
        <strain evidence="3 4">CDC-2227-81</strain>
    </source>
</reference>
<dbReference type="SUPFAM" id="SSF103039">
    <property type="entry name" value="CheC-like"/>
    <property type="match status" value="1"/>
</dbReference>
<evidence type="ECO:0000313" key="3">
    <source>
        <dbReference type="EMBL" id="KAB1183564.1"/>
    </source>
</evidence>
<dbReference type="InterPro" id="IPR038756">
    <property type="entry name" value="CheX-like"/>
</dbReference>
<dbReference type="FunFam" id="3.40.1550.10:FF:000002">
    <property type="entry name" value="Chemotaxis protein CheX"/>
    <property type="match status" value="1"/>
</dbReference>
<dbReference type="InterPro" id="IPR028051">
    <property type="entry name" value="CheX-like_dom"/>
</dbReference>
<gene>
    <name evidence="3" type="ORF">F6450_03775</name>
</gene>
<dbReference type="PANTHER" id="PTHR39452:SF1">
    <property type="entry name" value="CHEY-P PHOSPHATASE CHEX"/>
    <property type="match status" value="1"/>
</dbReference>
<dbReference type="InterPro" id="IPR028976">
    <property type="entry name" value="CheC-like_sf"/>
</dbReference>
<dbReference type="PANTHER" id="PTHR39452">
    <property type="entry name" value="CHEY-P PHOSPHATASE CHEX"/>
    <property type="match status" value="1"/>
</dbReference>
<dbReference type="GO" id="GO:0006935">
    <property type="term" value="P:chemotaxis"/>
    <property type="evidence" value="ECO:0007669"/>
    <property type="project" value="UniProtKB-KW"/>
</dbReference>
<protein>
    <submittedName>
        <fullName evidence="3">Chemotaxis protein CheX</fullName>
    </submittedName>
</protein>
<dbReference type="KEGG" id="pds:CAY62_00990"/>
<dbReference type="AlphaFoldDB" id="A0A1C3DU62"/>
<keyword evidence="1" id="KW-0145">Chemotaxis</keyword>
<organism evidence="3 4">
    <name type="scientific">Photobacterium damselae subsp. damselae</name>
    <name type="common">Listonella damsela</name>
    <dbReference type="NCBI Taxonomy" id="85581"/>
    <lineage>
        <taxon>Bacteria</taxon>
        <taxon>Pseudomonadati</taxon>
        <taxon>Pseudomonadota</taxon>
        <taxon>Gammaproteobacteria</taxon>
        <taxon>Vibrionales</taxon>
        <taxon>Vibrionaceae</taxon>
        <taxon>Photobacterium</taxon>
    </lineage>
</organism>
<proteinExistence type="predicted"/>
<dbReference type="RefSeq" id="WP_044179302.1">
    <property type="nucleotide sequence ID" value="NZ_CP021151.1"/>
</dbReference>
<evidence type="ECO:0000259" key="2">
    <source>
        <dbReference type="Pfam" id="PF13690"/>
    </source>
</evidence>
<accession>A0A1C3DU62</accession>
<sequence>MKAEFVNPFLASLLNVVQTMATMELSPQKPRLKKDEIARGDVSGLIGMIGPQTKGSMSITFDEKLALEIMHRMVGERPVGINEEITDMVGEITNMVTGGAKRILADKGYDFDMATPAVVSGRGHTITHKCEGAVIIMPFESDYGRAFIEICFD</sequence>
<evidence type="ECO:0000313" key="4">
    <source>
        <dbReference type="Proteomes" id="UP000480943"/>
    </source>
</evidence>
<dbReference type="Gene3D" id="3.40.1550.10">
    <property type="entry name" value="CheC-like"/>
    <property type="match status" value="1"/>
</dbReference>
<evidence type="ECO:0000256" key="1">
    <source>
        <dbReference type="ARBA" id="ARBA00022500"/>
    </source>
</evidence>
<dbReference type="Proteomes" id="UP000480943">
    <property type="component" value="Unassembled WGS sequence"/>
</dbReference>
<dbReference type="CDD" id="cd17906">
    <property type="entry name" value="CheX"/>
    <property type="match status" value="1"/>
</dbReference>
<name>A0A1C3DU62_PHODD</name>